<keyword evidence="3 5" id="KW-0418">Kinase</keyword>
<dbReference type="SUPFAM" id="SSF53613">
    <property type="entry name" value="Ribokinase-like"/>
    <property type="match status" value="1"/>
</dbReference>
<dbReference type="PANTHER" id="PTHR43085">
    <property type="entry name" value="HEXOKINASE FAMILY MEMBER"/>
    <property type="match status" value="1"/>
</dbReference>
<feature type="domain" description="Carbohydrate kinase PfkB" evidence="4">
    <location>
        <begin position="161"/>
        <end position="277"/>
    </location>
</feature>
<dbReference type="Proteomes" id="UP000287224">
    <property type="component" value="Unassembled WGS sequence"/>
</dbReference>
<comment type="similarity">
    <text evidence="1">Belongs to the carbohydrate kinase PfkB family.</text>
</comment>
<dbReference type="EMBL" id="BIFQ01000001">
    <property type="protein sequence ID" value="GCE05157.1"/>
    <property type="molecule type" value="Genomic_DNA"/>
</dbReference>
<name>A0A401ZE50_9CHLR</name>
<evidence type="ECO:0000313" key="5">
    <source>
        <dbReference type="EMBL" id="GCE05157.1"/>
    </source>
</evidence>
<proteinExistence type="inferred from homology"/>
<gene>
    <name evidence="5" type="ORF">KDAU_24860</name>
</gene>
<accession>A0A401ZE50</accession>
<dbReference type="InterPro" id="IPR029056">
    <property type="entry name" value="Ribokinase-like"/>
</dbReference>
<dbReference type="OrthoDB" id="9776822at2"/>
<evidence type="ECO:0000256" key="3">
    <source>
        <dbReference type="ARBA" id="ARBA00022777"/>
    </source>
</evidence>
<keyword evidence="6" id="KW-1185">Reference proteome</keyword>
<organism evidence="5 6">
    <name type="scientific">Dictyobacter aurantiacus</name>
    <dbReference type="NCBI Taxonomy" id="1936993"/>
    <lineage>
        <taxon>Bacteria</taxon>
        <taxon>Bacillati</taxon>
        <taxon>Chloroflexota</taxon>
        <taxon>Ktedonobacteria</taxon>
        <taxon>Ktedonobacterales</taxon>
        <taxon>Dictyobacteraceae</taxon>
        <taxon>Dictyobacter</taxon>
    </lineage>
</organism>
<dbReference type="RefSeq" id="WP_126596231.1">
    <property type="nucleotide sequence ID" value="NZ_BIFQ01000001.1"/>
</dbReference>
<evidence type="ECO:0000259" key="4">
    <source>
        <dbReference type="Pfam" id="PF00294"/>
    </source>
</evidence>
<dbReference type="AlphaFoldDB" id="A0A401ZE50"/>
<dbReference type="InterPro" id="IPR050306">
    <property type="entry name" value="PfkB_Carbo_kinase"/>
</dbReference>
<sequence>MSRQPDFLTLGHVTRDMQDDGSFVLGGTVTFAAQTAYHLGLDTAIVTCADPEVAQLLSTTLPGVALHVSSSPQTTTFANRYHEGFRTQYLYARGADITETDIPLDWRNSAGIVLFGPLTQELRPEMVTHFPRRPGMLLAATPQGWLRRWDADGRVWPTPWRDAEKVLPFLDVLILSHDDLLPFASGDRGEADRLLAHWSMFVPLLVATDGRHGATLFQKGRPSRFPAYSAHEVDPTGAGDVFAAAFLTHLYRHRDPAQAVDFANCVAAFSIEQTGISGIPTLAQVEQRRRIS</sequence>
<protein>
    <submittedName>
        <fullName evidence="5">Ribokinase</fullName>
    </submittedName>
</protein>
<dbReference type="PANTHER" id="PTHR43085:SF57">
    <property type="entry name" value="CARBOHYDRATE KINASE PFKB DOMAIN-CONTAINING PROTEIN"/>
    <property type="match status" value="1"/>
</dbReference>
<dbReference type="InterPro" id="IPR011611">
    <property type="entry name" value="PfkB_dom"/>
</dbReference>
<evidence type="ECO:0000256" key="1">
    <source>
        <dbReference type="ARBA" id="ARBA00010688"/>
    </source>
</evidence>
<comment type="caution">
    <text evidence="5">The sequence shown here is derived from an EMBL/GenBank/DDBJ whole genome shotgun (WGS) entry which is preliminary data.</text>
</comment>
<dbReference type="InterPro" id="IPR002173">
    <property type="entry name" value="Carboh/pur_kinase_PfkB_CS"/>
</dbReference>
<dbReference type="PROSITE" id="PS00584">
    <property type="entry name" value="PFKB_KINASES_2"/>
    <property type="match status" value="1"/>
</dbReference>
<dbReference type="GO" id="GO:0016301">
    <property type="term" value="F:kinase activity"/>
    <property type="evidence" value="ECO:0007669"/>
    <property type="project" value="UniProtKB-KW"/>
</dbReference>
<evidence type="ECO:0000313" key="6">
    <source>
        <dbReference type="Proteomes" id="UP000287224"/>
    </source>
</evidence>
<dbReference type="Gene3D" id="3.40.1190.20">
    <property type="match status" value="1"/>
</dbReference>
<dbReference type="Pfam" id="PF00294">
    <property type="entry name" value="PfkB"/>
    <property type="match status" value="1"/>
</dbReference>
<evidence type="ECO:0000256" key="2">
    <source>
        <dbReference type="ARBA" id="ARBA00022679"/>
    </source>
</evidence>
<reference evidence="6" key="1">
    <citation type="submission" date="2018-12" db="EMBL/GenBank/DDBJ databases">
        <title>Tengunoibacter tsumagoiensis gen. nov., sp. nov., Dictyobacter kobayashii sp. nov., D. alpinus sp. nov., and D. joshuensis sp. nov. and description of Dictyobacteraceae fam. nov. within the order Ktedonobacterales isolated from Tengu-no-mugimeshi.</title>
        <authorList>
            <person name="Wang C.M."/>
            <person name="Zheng Y."/>
            <person name="Sakai Y."/>
            <person name="Toyoda A."/>
            <person name="Minakuchi Y."/>
            <person name="Abe K."/>
            <person name="Yokota A."/>
            <person name="Yabe S."/>
        </authorList>
    </citation>
    <scope>NUCLEOTIDE SEQUENCE [LARGE SCALE GENOMIC DNA]</scope>
    <source>
        <strain evidence="6">S-27</strain>
    </source>
</reference>
<keyword evidence="2" id="KW-0808">Transferase</keyword>